<evidence type="ECO:0000256" key="1">
    <source>
        <dbReference type="ARBA" id="ARBA00022603"/>
    </source>
</evidence>
<evidence type="ECO:0000313" key="5">
    <source>
        <dbReference type="Proteomes" id="UP000305887"/>
    </source>
</evidence>
<accession>A0A5C4MVU2</accession>
<evidence type="ECO:0000313" key="4">
    <source>
        <dbReference type="EMBL" id="TNC48198.1"/>
    </source>
</evidence>
<gene>
    <name evidence="4" type="ORF">FHG66_14765</name>
</gene>
<dbReference type="GO" id="GO:0008168">
    <property type="term" value="F:methyltransferase activity"/>
    <property type="evidence" value="ECO:0007669"/>
    <property type="project" value="UniProtKB-KW"/>
</dbReference>
<dbReference type="OrthoDB" id="9793723at2"/>
<comment type="caution">
    <text evidence="4">The sequence shown here is derived from an EMBL/GenBank/DDBJ whole genome shotgun (WGS) entry which is preliminary data.</text>
</comment>
<dbReference type="InterPro" id="IPR029063">
    <property type="entry name" value="SAM-dependent_MTases_sf"/>
</dbReference>
<feature type="region of interest" description="Disordered" evidence="3">
    <location>
        <begin position="240"/>
        <end position="266"/>
    </location>
</feature>
<reference evidence="4 5" key="1">
    <citation type="submission" date="2019-06" db="EMBL/GenBank/DDBJ databases">
        <title>YIM 131921 draft genome.</title>
        <authorList>
            <person name="Jiang L."/>
        </authorList>
    </citation>
    <scope>NUCLEOTIDE SEQUENCE [LARGE SCALE GENOMIC DNA]</scope>
    <source>
        <strain evidence="4 5">YIM 131921</strain>
    </source>
</reference>
<keyword evidence="2 4" id="KW-0808">Transferase</keyword>
<dbReference type="Proteomes" id="UP000305887">
    <property type="component" value="Unassembled WGS sequence"/>
</dbReference>
<dbReference type="PANTHER" id="PTHR13090">
    <property type="entry name" value="ARGININE-HYDROXYLASE NDUFAF5, MITOCHONDRIAL"/>
    <property type="match status" value="1"/>
</dbReference>
<dbReference type="SUPFAM" id="SSF53335">
    <property type="entry name" value="S-adenosyl-L-methionine-dependent methyltransferases"/>
    <property type="match status" value="1"/>
</dbReference>
<evidence type="ECO:0000256" key="3">
    <source>
        <dbReference type="SAM" id="MobiDB-lite"/>
    </source>
</evidence>
<evidence type="ECO:0000256" key="2">
    <source>
        <dbReference type="ARBA" id="ARBA00022679"/>
    </source>
</evidence>
<dbReference type="RefSeq" id="WP_139077895.1">
    <property type="nucleotide sequence ID" value="NZ_VDFU01000019.1"/>
</dbReference>
<protein>
    <submittedName>
        <fullName evidence="4">SAM-dependent methyltransferase</fullName>
    </submittedName>
</protein>
<dbReference type="PANTHER" id="PTHR13090:SF1">
    <property type="entry name" value="ARGININE-HYDROXYLASE NDUFAF5, MITOCHONDRIAL"/>
    <property type="match status" value="1"/>
</dbReference>
<dbReference type="AlphaFoldDB" id="A0A5C4MVU2"/>
<dbReference type="EMBL" id="VDFU01000019">
    <property type="protein sequence ID" value="TNC48198.1"/>
    <property type="molecule type" value="Genomic_DNA"/>
</dbReference>
<dbReference type="InterPro" id="IPR050602">
    <property type="entry name" value="Malonyl-ACP_OMT"/>
</dbReference>
<organism evidence="4 5">
    <name type="scientific">Rubellimicrobium rubrum</name>
    <dbReference type="NCBI Taxonomy" id="2585369"/>
    <lineage>
        <taxon>Bacteria</taxon>
        <taxon>Pseudomonadati</taxon>
        <taxon>Pseudomonadota</taxon>
        <taxon>Alphaproteobacteria</taxon>
        <taxon>Rhodobacterales</taxon>
        <taxon>Roseobacteraceae</taxon>
        <taxon>Rubellimicrobium</taxon>
    </lineage>
</organism>
<keyword evidence="5" id="KW-1185">Reference proteome</keyword>
<dbReference type="GO" id="GO:0032259">
    <property type="term" value="P:methylation"/>
    <property type="evidence" value="ECO:0007669"/>
    <property type="project" value="UniProtKB-KW"/>
</dbReference>
<name>A0A5C4MVU2_9RHOB</name>
<dbReference type="Gene3D" id="3.40.50.150">
    <property type="entry name" value="Vaccinia Virus protein VP39"/>
    <property type="match status" value="1"/>
</dbReference>
<keyword evidence="1 4" id="KW-0489">Methyltransferase</keyword>
<proteinExistence type="predicted"/>
<sequence length="266" mass="28620">MGGMAQITDRSALLRHRQRASAFFLREAVAAEVQERLAEVNRRFAAPAVVTPFPQVWADRLPHARFVADDETLDLKTGAHDLVVHDLCLHWANDPVGQLVQAGRALAPDGLLLATTFGGSTLAELRAVLTEAEVEATGGLSPRVAPMGEIRDLGNLLGRVGLALPVADSMPFDVSYPDALALMRDLRAMGEANALLGRVRRFTRRSVIGGAMARYPVRDGRAVAHFEVVTLSAWAPAPNQPKALRPGSAVRSLGDALEQARRESEG</sequence>